<dbReference type="Proteomes" id="UP001501746">
    <property type="component" value="Unassembled WGS sequence"/>
</dbReference>
<keyword evidence="4" id="KW-1185">Reference proteome</keyword>
<dbReference type="InterPro" id="IPR021202">
    <property type="entry name" value="Rv3654c-like"/>
</dbReference>
<keyword evidence="2" id="KW-0812">Transmembrane</keyword>
<organism evidence="3 4">
    <name type="scientific">Agromyces salentinus</name>
    <dbReference type="NCBI Taxonomy" id="269421"/>
    <lineage>
        <taxon>Bacteria</taxon>
        <taxon>Bacillati</taxon>
        <taxon>Actinomycetota</taxon>
        <taxon>Actinomycetes</taxon>
        <taxon>Micrococcales</taxon>
        <taxon>Microbacteriaceae</taxon>
        <taxon>Agromyces</taxon>
    </lineage>
</organism>
<sequence>MGRPMVRPPCHRPSTRPGHGEHGAASIVAVGIVGALVLLTTLTLGAISTYADVRRAAGAADASALAAADAASGAIIGTPCDVATRLAARNGGRLVSCAVDGAVSVVVVAVASAIPGIEPVASARAGPPGSAP</sequence>
<evidence type="ECO:0000256" key="2">
    <source>
        <dbReference type="SAM" id="Phobius"/>
    </source>
</evidence>
<keyword evidence="2" id="KW-1133">Transmembrane helix</keyword>
<evidence type="ECO:0008006" key="5">
    <source>
        <dbReference type="Google" id="ProtNLM"/>
    </source>
</evidence>
<feature type="transmembrane region" description="Helical" evidence="2">
    <location>
        <begin position="24"/>
        <end position="47"/>
    </location>
</feature>
<evidence type="ECO:0000256" key="1">
    <source>
        <dbReference type="SAM" id="MobiDB-lite"/>
    </source>
</evidence>
<comment type="caution">
    <text evidence="3">The sequence shown here is derived from an EMBL/GenBank/DDBJ whole genome shotgun (WGS) entry which is preliminary data.</text>
</comment>
<dbReference type="NCBIfam" id="TIGR03816">
    <property type="entry name" value="tadE_like_DECH"/>
    <property type="match status" value="1"/>
</dbReference>
<name>A0ABP4Z6X4_9MICO</name>
<dbReference type="EMBL" id="BAAANK010000010">
    <property type="protein sequence ID" value="GAA1843731.1"/>
    <property type="molecule type" value="Genomic_DNA"/>
</dbReference>
<proteinExistence type="predicted"/>
<feature type="region of interest" description="Disordered" evidence="1">
    <location>
        <begin position="1"/>
        <end position="21"/>
    </location>
</feature>
<protein>
    <recommendedName>
        <fullName evidence="5">Helicase</fullName>
    </recommendedName>
</protein>
<accession>A0ABP4Z6X4</accession>
<keyword evidence="2" id="KW-0472">Membrane</keyword>
<evidence type="ECO:0000313" key="4">
    <source>
        <dbReference type="Proteomes" id="UP001501746"/>
    </source>
</evidence>
<gene>
    <name evidence="3" type="ORF">GCM10009750_32490</name>
</gene>
<evidence type="ECO:0000313" key="3">
    <source>
        <dbReference type="EMBL" id="GAA1843731.1"/>
    </source>
</evidence>
<reference evidence="4" key="1">
    <citation type="journal article" date="2019" name="Int. J. Syst. Evol. Microbiol.">
        <title>The Global Catalogue of Microorganisms (GCM) 10K type strain sequencing project: providing services to taxonomists for standard genome sequencing and annotation.</title>
        <authorList>
            <consortium name="The Broad Institute Genomics Platform"/>
            <consortium name="The Broad Institute Genome Sequencing Center for Infectious Disease"/>
            <person name="Wu L."/>
            <person name="Ma J."/>
        </authorList>
    </citation>
    <scope>NUCLEOTIDE SEQUENCE [LARGE SCALE GENOMIC DNA]</scope>
    <source>
        <strain evidence="4">JCM 14323</strain>
    </source>
</reference>